<evidence type="ECO:0000256" key="3">
    <source>
        <dbReference type="ARBA" id="ARBA00022448"/>
    </source>
</evidence>
<evidence type="ECO:0000256" key="6">
    <source>
        <dbReference type="ARBA" id="ARBA00022729"/>
    </source>
</evidence>
<evidence type="ECO:0000259" key="16">
    <source>
        <dbReference type="Pfam" id="PF00593"/>
    </source>
</evidence>
<keyword evidence="8 14" id="KW-0798">TonB box</keyword>
<dbReference type="SUPFAM" id="SSF56935">
    <property type="entry name" value="Porins"/>
    <property type="match status" value="1"/>
</dbReference>
<proteinExistence type="inferred from homology"/>
<evidence type="ECO:0000256" key="9">
    <source>
        <dbReference type="ARBA" id="ARBA00023136"/>
    </source>
</evidence>
<gene>
    <name evidence="18" type="ORF">EIM44_07155</name>
</gene>
<feature type="chain" id="PRO_5019371444" evidence="15">
    <location>
        <begin position="21"/>
        <end position="649"/>
    </location>
</feature>
<evidence type="ECO:0000256" key="14">
    <source>
        <dbReference type="RuleBase" id="RU003357"/>
    </source>
</evidence>
<evidence type="ECO:0000256" key="2">
    <source>
        <dbReference type="ARBA" id="ARBA00008143"/>
    </source>
</evidence>
<feature type="short sequence motif" description="TonB C-terminal box" evidence="13">
    <location>
        <begin position="632"/>
        <end position="649"/>
    </location>
</feature>
<evidence type="ECO:0000256" key="4">
    <source>
        <dbReference type="ARBA" id="ARBA00022452"/>
    </source>
</evidence>
<evidence type="ECO:0000256" key="12">
    <source>
        <dbReference type="PROSITE-ProRule" id="PRU01360"/>
    </source>
</evidence>
<accession>A0A426FHE4</accession>
<dbReference type="PROSITE" id="PS01156">
    <property type="entry name" value="TONB_DEPENDENT_REC_2"/>
    <property type="match status" value="1"/>
</dbReference>
<dbReference type="InterPro" id="IPR037066">
    <property type="entry name" value="Plug_dom_sf"/>
</dbReference>
<keyword evidence="6 15" id="KW-0732">Signal</keyword>
<keyword evidence="7" id="KW-0677">Repeat</keyword>
<dbReference type="InterPro" id="IPR000531">
    <property type="entry name" value="Beta-barrel_TonB"/>
</dbReference>
<dbReference type="Gene3D" id="2.170.130.10">
    <property type="entry name" value="TonB-dependent receptor, plug domain"/>
    <property type="match status" value="1"/>
</dbReference>
<organism evidence="18 19">
    <name type="scientific">Bibersteinia trehalosi</name>
    <name type="common">Pasteurella trehalosi</name>
    <dbReference type="NCBI Taxonomy" id="47735"/>
    <lineage>
        <taxon>Bacteria</taxon>
        <taxon>Pseudomonadati</taxon>
        <taxon>Pseudomonadota</taxon>
        <taxon>Gammaproteobacteria</taxon>
        <taxon>Pasteurellales</taxon>
        <taxon>Pasteurellaceae</taxon>
        <taxon>Bibersteinia</taxon>
    </lineage>
</organism>
<feature type="signal peptide" evidence="15">
    <location>
        <begin position="1"/>
        <end position="20"/>
    </location>
</feature>
<evidence type="ECO:0000256" key="10">
    <source>
        <dbReference type="ARBA" id="ARBA00023170"/>
    </source>
</evidence>
<dbReference type="CDD" id="cd01347">
    <property type="entry name" value="ligand_gated_channel"/>
    <property type="match status" value="1"/>
</dbReference>
<dbReference type="Pfam" id="PF00593">
    <property type="entry name" value="TonB_dep_Rec_b-barrel"/>
    <property type="match status" value="1"/>
</dbReference>
<feature type="domain" description="TonB-dependent receptor-like beta-barrel" evidence="16">
    <location>
        <begin position="239"/>
        <end position="623"/>
    </location>
</feature>
<name>A0A426FHE4_BIBTR</name>
<evidence type="ECO:0000256" key="11">
    <source>
        <dbReference type="ARBA" id="ARBA00023237"/>
    </source>
</evidence>
<evidence type="ECO:0000256" key="5">
    <source>
        <dbReference type="ARBA" id="ARBA00022692"/>
    </source>
</evidence>
<evidence type="ECO:0000259" key="17">
    <source>
        <dbReference type="Pfam" id="PF07715"/>
    </source>
</evidence>
<dbReference type="RefSeq" id="WP_125135006.1">
    <property type="nucleotide sequence ID" value="NZ_CP146202.1"/>
</dbReference>
<evidence type="ECO:0000256" key="1">
    <source>
        <dbReference type="ARBA" id="ARBA00004571"/>
    </source>
</evidence>
<dbReference type="InterPro" id="IPR010917">
    <property type="entry name" value="TonB_rcpt_CS"/>
</dbReference>
<comment type="similarity">
    <text evidence="2">Belongs to the TonB-dependent receptor family. Hemoglobin/haptoglobin binding protein subfamily.</text>
</comment>
<keyword evidence="10 18" id="KW-0675">Receptor</keyword>
<dbReference type="STRING" id="1263831.F543_17870"/>
<dbReference type="InterPro" id="IPR039426">
    <property type="entry name" value="TonB-dep_rcpt-like"/>
</dbReference>
<feature type="domain" description="TonB-dependent receptor plug" evidence="17">
    <location>
        <begin position="45"/>
        <end position="151"/>
    </location>
</feature>
<comment type="subcellular location">
    <subcellularLocation>
        <location evidence="1 12">Cell outer membrane</location>
        <topology evidence="1 12">Multi-pass membrane protein</topology>
    </subcellularLocation>
</comment>
<evidence type="ECO:0000313" key="18">
    <source>
        <dbReference type="EMBL" id="RRN03437.1"/>
    </source>
</evidence>
<dbReference type="AlphaFoldDB" id="A0A426FHE4"/>
<dbReference type="InterPro" id="IPR036942">
    <property type="entry name" value="Beta-barrel_TonB_sf"/>
</dbReference>
<comment type="caution">
    <text evidence="18">The sequence shown here is derived from an EMBL/GenBank/DDBJ whole genome shotgun (WGS) entry which is preliminary data.</text>
</comment>
<dbReference type="PANTHER" id="PTHR30069">
    <property type="entry name" value="TONB-DEPENDENT OUTER MEMBRANE RECEPTOR"/>
    <property type="match status" value="1"/>
</dbReference>
<dbReference type="GO" id="GO:0015344">
    <property type="term" value="F:siderophore uptake transmembrane transporter activity"/>
    <property type="evidence" value="ECO:0007669"/>
    <property type="project" value="TreeGrafter"/>
</dbReference>
<evidence type="ECO:0000256" key="13">
    <source>
        <dbReference type="PROSITE-ProRule" id="PRU10144"/>
    </source>
</evidence>
<protein>
    <submittedName>
        <fullName evidence="18">TonB-dependent receptor</fullName>
    </submittedName>
</protein>
<dbReference type="GO" id="GO:0009279">
    <property type="term" value="C:cell outer membrane"/>
    <property type="evidence" value="ECO:0007669"/>
    <property type="project" value="UniProtKB-SubCell"/>
</dbReference>
<keyword evidence="11 12" id="KW-0998">Cell outer membrane</keyword>
<keyword evidence="5 12" id="KW-0812">Transmembrane</keyword>
<dbReference type="Pfam" id="PF07715">
    <property type="entry name" value="Plug"/>
    <property type="match status" value="1"/>
</dbReference>
<evidence type="ECO:0000256" key="15">
    <source>
        <dbReference type="SAM" id="SignalP"/>
    </source>
</evidence>
<keyword evidence="4 12" id="KW-1134">Transmembrane beta strand</keyword>
<keyword evidence="3 12" id="KW-0813">Transport</keyword>
<evidence type="ECO:0000256" key="7">
    <source>
        <dbReference type="ARBA" id="ARBA00022737"/>
    </source>
</evidence>
<evidence type="ECO:0000256" key="8">
    <source>
        <dbReference type="ARBA" id="ARBA00023077"/>
    </source>
</evidence>
<evidence type="ECO:0000313" key="19">
    <source>
        <dbReference type="Proteomes" id="UP000276010"/>
    </source>
</evidence>
<dbReference type="InterPro" id="IPR012910">
    <property type="entry name" value="Plug_dom"/>
</dbReference>
<dbReference type="GO" id="GO:0044718">
    <property type="term" value="P:siderophore transmembrane transport"/>
    <property type="evidence" value="ECO:0007669"/>
    <property type="project" value="TreeGrafter"/>
</dbReference>
<dbReference type="Proteomes" id="UP000276010">
    <property type="component" value="Unassembled WGS sequence"/>
</dbReference>
<reference evidence="18 19" key="1">
    <citation type="submission" date="2018-11" db="EMBL/GenBank/DDBJ databases">
        <title>Whole genome sequence of Bibersteinia trehalosi strain OADDL-BT1 an multidrug resistant pathogen isolate.</title>
        <authorList>
            <person name="Couger M."/>
            <person name="Ramachandran A."/>
        </authorList>
    </citation>
    <scope>NUCLEOTIDE SEQUENCE [LARGE SCALE GENOMIC DNA]</scope>
    <source>
        <strain evidence="18 19">OADDL-BT1</strain>
    </source>
</reference>
<dbReference type="Gene3D" id="2.40.170.20">
    <property type="entry name" value="TonB-dependent receptor, beta-barrel domain"/>
    <property type="match status" value="1"/>
</dbReference>
<sequence length="649" mass="71262">MKKNLITTTILLSLSGTVFANEQTQQVVLLDEVKVYSAYAAPVNQDKTASSVTVLTEKDFKQRNATYVSDVLKTVPGVAIVASGGRGTLTNMFLRGADANHTAVIIDGVKVNPVNGNGYDFGGLSLSNVERIEVLRGEQSALWGSDAMGGVIYITTKSGLYQDKAFNIDFDFGGGTNKTSDGSVTISGHDNGFYYALHGSSHHTRSISAQSRDTFRYTAVDGTEFTTGGAVEKDKFHSDKASLKVGYDDGYKGVELLASHSTQTAAYDGSIATETNFNDRTRSRETLFRLGSYVGSDQELFKHSASVSHVKTDSDTLEYSQRTNNVGLSTADAKKLNANYQLDVNFDREGPVTQAVSLLADYQKTHYDAVSSWATFENKQLSEKSVAAEYRYFHENDHSLSVSGRYTDSSQFDNSFTGRISAGIRLAQNFRLHGSYGKAIQNPTTTEFYGWSGSFVGNPNLKPEKSRGGDIGLLVESNNKQHSLDFTYFARNVTDYISSEVIDFTTYASRAINLDGTTKIKGVEIAYNGKFTDSLTGFANYTYTRAKNNLGVELYRRPKHQANAGIHLQVTDKFGTQASLSYVGKRIDNYPYLTKMPSYTLVNLGADYQLNANLNAYVNLNNVANKKYENILGYGQYGRTVYVGVKGHF</sequence>
<keyword evidence="9 12" id="KW-0472">Membrane</keyword>
<dbReference type="EMBL" id="RRUC01000023">
    <property type="protein sequence ID" value="RRN03437.1"/>
    <property type="molecule type" value="Genomic_DNA"/>
</dbReference>
<dbReference type="PROSITE" id="PS52016">
    <property type="entry name" value="TONB_DEPENDENT_REC_3"/>
    <property type="match status" value="1"/>
</dbReference>
<dbReference type="PANTHER" id="PTHR30069:SF29">
    <property type="entry name" value="HEMOGLOBIN AND HEMOGLOBIN-HAPTOGLOBIN-BINDING PROTEIN 1-RELATED"/>
    <property type="match status" value="1"/>
</dbReference>